<dbReference type="GO" id="GO:0016740">
    <property type="term" value="F:transferase activity"/>
    <property type="evidence" value="ECO:0007669"/>
    <property type="project" value="UniProtKB-KW"/>
</dbReference>
<organism evidence="1 2">
    <name type="scientific">Klebsiella michiganensis</name>
    <dbReference type="NCBI Taxonomy" id="1134687"/>
    <lineage>
        <taxon>Bacteria</taxon>
        <taxon>Pseudomonadati</taxon>
        <taxon>Pseudomonadota</taxon>
        <taxon>Gammaproteobacteria</taxon>
        <taxon>Enterobacterales</taxon>
        <taxon>Enterobacteriaceae</taxon>
        <taxon>Klebsiella/Raoultella group</taxon>
        <taxon>Klebsiella</taxon>
    </lineage>
</organism>
<keyword evidence="1" id="KW-0808">Transferase</keyword>
<reference evidence="1 2" key="1">
    <citation type="submission" date="2018-06" db="EMBL/GenBank/DDBJ databases">
        <authorList>
            <consortium name="Pathogen Informatics"/>
            <person name="Doyle S."/>
        </authorList>
    </citation>
    <scope>NUCLEOTIDE SEQUENCE [LARGE SCALE GENOMIC DNA]</scope>
    <source>
        <strain evidence="1 2">NCTC11685</strain>
    </source>
</reference>
<dbReference type="Proteomes" id="UP000254863">
    <property type="component" value="Unassembled WGS sequence"/>
</dbReference>
<dbReference type="Gene3D" id="2.40.40.20">
    <property type="match status" value="1"/>
</dbReference>
<accession>A0A7H4N102</accession>
<gene>
    <name evidence="1" type="ORF">NCTC11685_00921</name>
</gene>
<evidence type="ECO:0000313" key="2">
    <source>
        <dbReference type="Proteomes" id="UP000254863"/>
    </source>
</evidence>
<comment type="caution">
    <text evidence="1">The sequence shown here is derived from an EMBL/GenBank/DDBJ whole genome shotgun (WGS) entry which is preliminary data.</text>
</comment>
<dbReference type="AlphaFoldDB" id="A0A7H4N102"/>
<proteinExistence type="predicted"/>
<name>A0A7H4N102_9ENTR</name>
<evidence type="ECO:0000313" key="1">
    <source>
        <dbReference type="EMBL" id="STV73733.1"/>
    </source>
</evidence>
<protein>
    <submittedName>
        <fullName evidence="1">Arginine N-succinyltransferase</fullName>
    </submittedName>
</protein>
<dbReference type="EMBL" id="UGMS01000001">
    <property type="protein sequence ID" value="STV73733.1"/>
    <property type="molecule type" value="Genomic_DNA"/>
</dbReference>
<sequence length="77" mass="8373">MTGCGPFAKSRLVTVVEGQPAPGEWPACLVANEQYQQFRAMLVHADPESDRLVLSARELDALKCHPRRPDSPGSSVP</sequence>